<feature type="transmembrane region" description="Helical" evidence="1">
    <location>
        <begin position="83"/>
        <end position="106"/>
    </location>
</feature>
<evidence type="ECO:0000313" key="3">
    <source>
        <dbReference type="EMBL" id="MVB08158.1"/>
    </source>
</evidence>
<evidence type="ECO:0000256" key="1">
    <source>
        <dbReference type="SAM" id="Phobius"/>
    </source>
</evidence>
<keyword evidence="1" id="KW-0812">Transmembrane</keyword>
<keyword evidence="1" id="KW-1133">Transmembrane helix</keyword>
<evidence type="ECO:0000313" key="5">
    <source>
        <dbReference type="Proteomes" id="UP000462449"/>
    </source>
</evidence>
<evidence type="ECO:0000313" key="4">
    <source>
        <dbReference type="Proteomes" id="UP000285951"/>
    </source>
</evidence>
<organism evidence="2 5">
    <name type="scientific">Labilibaculum euxinus</name>
    <dbReference type="NCBI Taxonomy" id="2686357"/>
    <lineage>
        <taxon>Bacteria</taxon>
        <taxon>Pseudomonadati</taxon>
        <taxon>Bacteroidota</taxon>
        <taxon>Bacteroidia</taxon>
        <taxon>Marinilabiliales</taxon>
        <taxon>Marinifilaceae</taxon>
        <taxon>Labilibaculum</taxon>
    </lineage>
</organism>
<dbReference type="RefSeq" id="WP_156196469.1">
    <property type="nucleotide sequence ID" value="NZ_QTZN02000036.1"/>
</dbReference>
<evidence type="ECO:0000313" key="2">
    <source>
        <dbReference type="EMBL" id="MUP38953.1"/>
    </source>
</evidence>
<dbReference type="AlphaFoldDB" id="A0A7M4D8H4"/>
<reference evidence="2 5" key="2">
    <citation type="submission" date="2019-12" db="EMBL/GenBank/DDBJ databases">
        <title>Draft genome sequence of Labilibaculum sp. strain 44 isolated from deep waters of Black Sea.</title>
        <authorList>
            <person name="Yadav S."/>
            <person name="Villanueva L."/>
        </authorList>
    </citation>
    <scope>NUCLEOTIDE SEQUENCE [LARGE SCALE GENOMIC DNA]</scope>
    <source>
        <strain evidence="2 5">44</strain>
    </source>
</reference>
<keyword evidence="1" id="KW-0472">Membrane</keyword>
<sequence length="149" mass="17668">MIKSGNLEADELGINILKNGIMTEHIDYSQIEHAEIKREFRIKNWIITLLIGILLLTISNLWLFDFFSDFEYNPQNYTESIRLPWMILISPIIIGFMSIGIIVSALKRTMILYLFMNKEHRRILLMDLDKEEKLNELYSFLDDRIVISR</sequence>
<dbReference type="Proteomes" id="UP000462449">
    <property type="component" value="Unassembled WGS sequence"/>
</dbReference>
<dbReference type="EMBL" id="QTZN02000036">
    <property type="protein sequence ID" value="MVB08158.1"/>
    <property type="molecule type" value="Genomic_DNA"/>
</dbReference>
<name>A0A7M4D8H4_9BACT</name>
<gene>
    <name evidence="3" type="ORF">DWB62_014125</name>
    <name evidence="2" type="ORF">GNY23_14125</name>
</gene>
<proteinExistence type="predicted"/>
<accession>A0A7M4D8H4</accession>
<comment type="caution">
    <text evidence="2">The sequence shown here is derived from an EMBL/GenBank/DDBJ whole genome shotgun (WGS) entry which is preliminary data.</text>
</comment>
<dbReference type="EMBL" id="WOTW01000036">
    <property type="protein sequence ID" value="MUP38953.1"/>
    <property type="molecule type" value="Genomic_DNA"/>
</dbReference>
<feature type="transmembrane region" description="Helical" evidence="1">
    <location>
        <begin position="45"/>
        <end position="63"/>
    </location>
</feature>
<dbReference type="Proteomes" id="UP000285951">
    <property type="component" value="Unassembled WGS sequence"/>
</dbReference>
<reference evidence="3 4" key="1">
    <citation type="submission" date="2019-11" db="EMBL/GenBank/DDBJ databases">
        <title>Draft genome sequence of Labilibaculum sp. strain SYP isolated from Black Sea.</title>
        <authorList>
            <person name="Yadav S."/>
            <person name="Villanueva L."/>
        </authorList>
    </citation>
    <scope>NUCLEOTIDE SEQUENCE [LARGE SCALE GENOMIC DNA]</scope>
    <source>
        <strain evidence="3 4">44</strain>
    </source>
</reference>
<protein>
    <submittedName>
        <fullName evidence="2">Uncharacterized protein</fullName>
    </submittedName>
</protein>
<keyword evidence="4" id="KW-1185">Reference proteome</keyword>